<feature type="transmembrane region" description="Helical" evidence="1">
    <location>
        <begin position="562"/>
        <end position="588"/>
    </location>
</feature>
<keyword evidence="1" id="KW-0812">Transmembrane</keyword>
<evidence type="ECO:0000259" key="2">
    <source>
        <dbReference type="PROSITE" id="PS50837"/>
    </source>
</evidence>
<proteinExistence type="predicted"/>
<feature type="transmembrane region" description="Helical" evidence="1">
    <location>
        <begin position="513"/>
        <end position="534"/>
    </location>
</feature>
<dbReference type="EMBL" id="JAQOSQ010000002">
    <property type="protein sequence ID" value="MDJ1182138.1"/>
    <property type="molecule type" value="Genomic_DNA"/>
</dbReference>
<name>A0ABT7BV29_9CYAN</name>
<evidence type="ECO:0000313" key="3">
    <source>
        <dbReference type="EMBL" id="MDJ1182138.1"/>
    </source>
</evidence>
<dbReference type="InterPro" id="IPR027417">
    <property type="entry name" value="P-loop_NTPase"/>
</dbReference>
<gene>
    <name evidence="3" type="ORF">PMH09_02940</name>
</gene>
<dbReference type="Gene3D" id="3.40.50.300">
    <property type="entry name" value="P-loop containing nucleotide triphosphate hydrolases"/>
    <property type="match status" value="1"/>
</dbReference>
<protein>
    <submittedName>
        <fullName evidence="3">NACHT domain-containing protein</fullName>
    </submittedName>
</protein>
<comment type="caution">
    <text evidence="3">The sequence shown here is derived from an EMBL/GenBank/DDBJ whole genome shotgun (WGS) entry which is preliminary data.</text>
</comment>
<keyword evidence="1" id="KW-1133">Transmembrane helix</keyword>
<dbReference type="Pfam" id="PF05729">
    <property type="entry name" value="NACHT"/>
    <property type="match status" value="1"/>
</dbReference>
<feature type="transmembrane region" description="Helical" evidence="1">
    <location>
        <begin position="488"/>
        <end position="507"/>
    </location>
</feature>
<dbReference type="SUPFAM" id="SSF52540">
    <property type="entry name" value="P-loop containing nucleoside triphosphate hydrolases"/>
    <property type="match status" value="1"/>
</dbReference>
<feature type="transmembrane region" description="Helical" evidence="1">
    <location>
        <begin position="594"/>
        <end position="618"/>
    </location>
</feature>
<feature type="transmembrane region" description="Helical" evidence="1">
    <location>
        <begin position="672"/>
        <end position="697"/>
    </location>
</feature>
<dbReference type="Proteomes" id="UP001232992">
    <property type="component" value="Unassembled WGS sequence"/>
</dbReference>
<dbReference type="RefSeq" id="WP_283756791.1">
    <property type="nucleotide sequence ID" value="NZ_JAQOSQ010000002.1"/>
</dbReference>
<feature type="transmembrane region" description="Helical" evidence="1">
    <location>
        <begin position="639"/>
        <end position="660"/>
    </location>
</feature>
<keyword evidence="1" id="KW-0472">Membrane</keyword>
<feature type="transmembrane region" description="Helical" evidence="1">
    <location>
        <begin position="7"/>
        <end position="26"/>
    </location>
</feature>
<accession>A0ABT7BV29</accession>
<feature type="domain" description="NACHT" evidence="2">
    <location>
        <begin position="211"/>
        <end position="298"/>
    </location>
</feature>
<evidence type="ECO:0000313" key="4">
    <source>
        <dbReference type="Proteomes" id="UP001232992"/>
    </source>
</evidence>
<dbReference type="InterPro" id="IPR007111">
    <property type="entry name" value="NACHT_NTPase"/>
</dbReference>
<evidence type="ECO:0000256" key="1">
    <source>
        <dbReference type="SAM" id="Phobius"/>
    </source>
</evidence>
<dbReference type="PROSITE" id="PS50837">
    <property type="entry name" value="NACHT"/>
    <property type="match status" value="1"/>
</dbReference>
<feature type="transmembrane region" description="Helical" evidence="1">
    <location>
        <begin position="46"/>
        <end position="66"/>
    </location>
</feature>
<reference evidence="3 4" key="1">
    <citation type="submission" date="2023-01" db="EMBL/GenBank/DDBJ databases">
        <title>Novel diversity within Roseofilum (Cyanobacteria; Desertifilaceae) from marine benthic mats with descriptions of four novel species.</title>
        <authorList>
            <person name="Wang Y."/>
            <person name="Berthold D.E."/>
            <person name="Hu J."/>
            <person name="Lefler F.W."/>
            <person name="Laughinghouse H.D. IV."/>
        </authorList>
    </citation>
    <scope>NUCLEOTIDE SEQUENCE [LARGE SCALE GENOMIC DNA]</scope>
    <source>
        <strain evidence="3 4">BLCC-M143</strain>
    </source>
</reference>
<organism evidence="3 4">
    <name type="scientific">Roseofilum casamattae BLCC-M143</name>
    <dbReference type="NCBI Taxonomy" id="3022442"/>
    <lineage>
        <taxon>Bacteria</taxon>
        <taxon>Bacillati</taxon>
        <taxon>Cyanobacteriota</taxon>
        <taxon>Cyanophyceae</taxon>
        <taxon>Desertifilales</taxon>
        <taxon>Desertifilaceae</taxon>
        <taxon>Roseofilum</taxon>
        <taxon>Roseofilum casamattae</taxon>
    </lineage>
</organism>
<sequence length="743" mass="83101">MSSQHRLFRYLRLFFVALAFVLYPFLVNQIPPLADLMLWFEDVPPIFIGIAALLFAAIVVVGPELLNVKEKSTEDLWKEFARKNQGIIYGRWKTNLYQECHIDIHSKNSPEDLGSLQLTSRQVESPRVESRRVARKPKPTQPDAIRDFQTQWNELRQSVISLLKPVAPLEIEEILPSFELEVERQEQDLETNETVPMGNKSIAEAFAEANRRLLILGEPGSGKTTELLKLALALGKKAVQDSEEPIPVIFELSTWRGEHMLEWMVEQMAAQYGLKPELCRQWISEDRIVPLLDGLDELGEYNDGMRLAVAAIEELQENYEQQQHALVICCRIADYESITAGPDAERQYLRTMKKAVRLCQLSNEQIKDYLEQRLEKNEGTLFWQDLAARPVWLELAKKPMLLNLILITYREGGLPKNVQTDITDCQALLFDEFLARQLPLKDYSTEEAMKYLAWLAASMGKPGINQREFLIEKLQPTWLENARQYRQYRLIVGLIFGLIGGLIFGLIGGLIVGLIFGLIGGLIFGLIVGLIGGLTTENSSIQLTEALDLSWSGIQRGLRQGLIGGLIFGLIVGLIGGLIGGLIFGLIFGLIGGLIFGLIFGLIVGLIFGLIGGLIGGLRADLKVKQRPNQGIQETGIKTLITMGLAMPLCPFIVIVPLWATGQNIALLDSLIFGIGMGVWIGFYAGGGDALVQHFALRWVLSRRGKMPKNYAHFLTQASAAGILKQSGGRFRFYHDTLREHLA</sequence>
<keyword evidence="4" id="KW-1185">Reference proteome</keyword>